<feature type="transmembrane region" description="Helical" evidence="1">
    <location>
        <begin position="12"/>
        <end position="36"/>
    </location>
</feature>
<evidence type="ECO:0000313" key="2">
    <source>
        <dbReference type="EMBL" id="SEG68039.1"/>
    </source>
</evidence>
<dbReference type="EMBL" id="FNUY01000009">
    <property type="protein sequence ID" value="SEG68039.1"/>
    <property type="molecule type" value="Genomic_DNA"/>
</dbReference>
<accession>A0A1H6C4Y3</accession>
<keyword evidence="1" id="KW-1133">Transmembrane helix</keyword>
<dbReference type="Proteomes" id="UP000236743">
    <property type="component" value="Unassembled WGS sequence"/>
</dbReference>
<evidence type="ECO:0000256" key="1">
    <source>
        <dbReference type="SAM" id="Phobius"/>
    </source>
</evidence>
<gene>
    <name evidence="2" type="ORF">SAMN04488115_10915</name>
</gene>
<keyword evidence="1" id="KW-0812">Transmembrane</keyword>
<feature type="transmembrane region" description="Helical" evidence="1">
    <location>
        <begin position="42"/>
        <end position="64"/>
    </location>
</feature>
<organism evidence="2 3">
    <name type="scientific">Bosea lathyri</name>
    <dbReference type="NCBI Taxonomy" id="1036778"/>
    <lineage>
        <taxon>Bacteria</taxon>
        <taxon>Pseudomonadati</taxon>
        <taxon>Pseudomonadota</taxon>
        <taxon>Alphaproteobacteria</taxon>
        <taxon>Hyphomicrobiales</taxon>
        <taxon>Boseaceae</taxon>
        <taxon>Bosea</taxon>
    </lineage>
</organism>
<dbReference type="AlphaFoldDB" id="A0A1H6C4Y3"/>
<keyword evidence="3" id="KW-1185">Reference proteome</keyword>
<keyword evidence="1" id="KW-0472">Membrane</keyword>
<protein>
    <submittedName>
        <fullName evidence="2">Uncharacterized protein</fullName>
    </submittedName>
</protein>
<dbReference type="AntiFam" id="ANF00221">
    <property type="entry name" value="Shadow ORF (opposite ureE)"/>
</dbReference>
<evidence type="ECO:0000313" key="3">
    <source>
        <dbReference type="Proteomes" id="UP000236743"/>
    </source>
</evidence>
<reference evidence="2 3" key="1">
    <citation type="submission" date="2016-10" db="EMBL/GenBank/DDBJ databases">
        <authorList>
            <person name="de Groot N.N."/>
        </authorList>
    </citation>
    <scope>NUCLEOTIDE SEQUENCE [LARGE SCALE GENOMIC DNA]</scope>
    <source>
        <strain evidence="2 3">DSM 26656</strain>
    </source>
</reference>
<name>A0A1H6C4Y3_9HYPH</name>
<proteinExistence type="predicted"/>
<sequence>MGMMFVGLVVMRLMLMSLMIMPVMVMTMLMTVIMALGVSVAVGVAGVVASVMVVAMIIGAALGLERARDRIHRAALPSDHLRQDMVVLDIDRVGRDFRWRVAVADMPGDAHQPQRILGPDFEQALRSRLDQHQPTILQLHGVAIPERGRLVEVEQDIEAAIAFQRQATAIAVLMVERQRLDDLVRPDRSLANDGGGTQHDDEPVSVLDQRRSIDRGCTTSITVGAVTQAPASWRKASTWGCFI</sequence>